<keyword evidence="3" id="KW-0067">ATP-binding</keyword>
<keyword evidence="2" id="KW-0547">Nucleotide-binding</keyword>
<dbReference type="GO" id="GO:0005524">
    <property type="term" value="F:ATP binding"/>
    <property type="evidence" value="ECO:0007669"/>
    <property type="project" value="UniProtKB-KW"/>
</dbReference>
<dbReference type="EMBL" id="PEUM01000083">
    <property type="protein sequence ID" value="PIV25196.1"/>
    <property type="molecule type" value="Genomic_DNA"/>
</dbReference>
<protein>
    <recommendedName>
        <fullName evidence="4">AAA+ ATPase domain-containing protein</fullName>
    </recommendedName>
</protein>
<dbReference type="SMART" id="SM00382">
    <property type="entry name" value="AAA"/>
    <property type="match status" value="1"/>
</dbReference>
<sequence length="744" mass="82589">MSFQRVGKNILELLVLKKLLDGDRAKILSGKLKDNASASDYLLKKNLVSEEDLVKASAELFNIPFVRIQGRQLEPETLQTIPYDFCQRFNIVAFEKKGNVVQAAVAKPYFLKVGIRQGPLHTIEQEKGIVVEISATPKSDFEWALLYYKNRLSDESLPAVPSAIKTSELPSIALSAKNIDPKAIAKFPKDIIAKYQIAVFSAEKGLFKVGVVDPYDSRVDQILKFIEDKNQIKVEKYHITKDDLDYIIENWGKDKMGERVSQSTAGAPSPISVKDELRFSSPPVDTFKDEKVLSSEIKNVGGIYFFGDNAVAAPQIGRGENLRESTDLKDLAGADETDLDVFLGKQLSSKEEMIGIIQTGYMPKIVAGLFSLGVKFRASDIHIEPSKTRFRIRYRIDGQMQEFFYLPITLHPPMISRIKILSGLKIDEQRIPQDGRLNVKAQNHEIDVRVSSFPTVHGEKIVMRLLDKTTGKLTLEQLGIGGESLKRLRAEIDKPWGVIIATGPTGSGKTTTLYSIINSVSKPNINIITLEDPVEYDIEGINQAQVKPKIGFSFAEGLRSVLRQDPNVIMVGEIRDSETANLVTHAALTGHLVLTTLHTNDASSALPRLTNMKVEPFLITSSINAITAQRLVRKLCPQCRKEANIPSEVRQEINAELKKIDNPQFFIAGKGCDQCFGGYLGRVGLYEVLTMSDKIEQAALQKQPASHIMKIAQDEGMITIRQDGILKSAQGLISLEEALKATND</sequence>
<evidence type="ECO:0000313" key="6">
    <source>
        <dbReference type="Proteomes" id="UP000229966"/>
    </source>
</evidence>
<dbReference type="Gene3D" id="3.40.50.300">
    <property type="entry name" value="P-loop containing nucleotide triphosphate hydrolases"/>
    <property type="match status" value="1"/>
</dbReference>
<reference evidence="6" key="1">
    <citation type="submission" date="2017-09" db="EMBL/GenBank/DDBJ databases">
        <title>Depth-based differentiation of microbial function through sediment-hosted aquifers and enrichment of novel symbionts in the deep terrestrial subsurface.</title>
        <authorList>
            <person name="Probst A.J."/>
            <person name="Ladd B."/>
            <person name="Jarett J.K."/>
            <person name="Geller-Mcgrath D.E."/>
            <person name="Sieber C.M.K."/>
            <person name="Emerson J.B."/>
            <person name="Anantharaman K."/>
            <person name="Thomas B.C."/>
            <person name="Malmstrom R."/>
            <person name="Stieglmeier M."/>
            <person name="Klingl A."/>
            <person name="Woyke T."/>
            <person name="Ryan C.M."/>
            <person name="Banfield J.F."/>
        </authorList>
    </citation>
    <scope>NUCLEOTIDE SEQUENCE [LARGE SCALE GENOMIC DNA]</scope>
</reference>
<dbReference type="InterPro" id="IPR037257">
    <property type="entry name" value="T2SS_E_N_sf"/>
</dbReference>
<dbReference type="Gene3D" id="3.30.450.90">
    <property type="match status" value="1"/>
</dbReference>
<gene>
    <name evidence="5" type="ORF">COS38_02900</name>
</gene>
<evidence type="ECO:0000256" key="2">
    <source>
        <dbReference type="ARBA" id="ARBA00022741"/>
    </source>
</evidence>
<dbReference type="SUPFAM" id="SSF52540">
    <property type="entry name" value="P-loop containing nucleoside triphosphate hydrolases"/>
    <property type="match status" value="1"/>
</dbReference>
<name>A0A2M7CHR7_9BACT</name>
<dbReference type="Proteomes" id="UP000229966">
    <property type="component" value="Unassembled WGS sequence"/>
</dbReference>
<evidence type="ECO:0000259" key="4">
    <source>
        <dbReference type="SMART" id="SM00382"/>
    </source>
</evidence>
<evidence type="ECO:0000256" key="3">
    <source>
        <dbReference type="ARBA" id="ARBA00022840"/>
    </source>
</evidence>
<dbReference type="Pfam" id="PF05157">
    <property type="entry name" value="MshEN"/>
    <property type="match status" value="2"/>
</dbReference>
<dbReference type="Pfam" id="PF00437">
    <property type="entry name" value="T2SSE"/>
    <property type="match status" value="1"/>
</dbReference>
<dbReference type="InterPro" id="IPR003593">
    <property type="entry name" value="AAA+_ATPase"/>
</dbReference>
<dbReference type="GO" id="GO:0016887">
    <property type="term" value="F:ATP hydrolysis activity"/>
    <property type="evidence" value="ECO:0007669"/>
    <property type="project" value="TreeGrafter"/>
</dbReference>
<dbReference type="InterPro" id="IPR001482">
    <property type="entry name" value="T2SS/T4SS_dom"/>
</dbReference>
<dbReference type="SUPFAM" id="SSF160246">
    <property type="entry name" value="EspE N-terminal domain-like"/>
    <property type="match status" value="2"/>
</dbReference>
<comment type="caution">
    <text evidence="5">The sequence shown here is derived from an EMBL/GenBank/DDBJ whole genome shotgun (WGS) entry which is preliminary data.</text>
</comment>
<comment type="similarity">
    <text evidence="1">Belongs to the GSP E family.</text>
</comment>
<accession>A0A2M7CHR7</accession>
<proteinExistence type="inferred from homology"/>
<feature type="domain" description="AAA+ ATPase" evidence="4">
    <location>
        <begin position="495"/>
        <end position="637"/>
    </location>
</feature>
<organism evidence="5 6">
    <name type="scientific">Candidatus Berkelbacteria bacterium CG03_land_8_20_14_0_80_40_36</name>
    <dbReference type="NCBI Taxonomy" id="1974509"/>
    <lineage>
        <taxon>Bacteria</taxon>
        <taxon>Candidatus Berkelbacteria</taxon>
    </lineage>
</organism>
<dbReference type="GO" id="GO:0005886">
    <property type="term" value="C:plasma membrane"/>
    <property type="evidence" value="ECO:0007669"/>
    <property type="project" value="TreeGrafter"/>
</dbReference>
<dbReference type="PANTHER" id="PTHR30258:SF1">
    <property type="entry name" value="PROTEIN TRANSPORT PROTEIN HOFB HOMOLOG"/>
    <property type="match status" value="1"/>
</dbReference>
<dbReference type="CDD" id="cd01129">
    <property type="entry name" value="PulE-GspE-like"/>
    <property type="match status" value="1"/>
</dbReference>
<evidence type="ECO:0000256" key="1">
    <source>
        <dbReference type="ARBA" id="ARBA00006611"/>
    </source>
</evidence>
<dbReference type="InterPro" id="IPR007831">
    <property type="entry name" value="T2SS_GspE_N"/>
</dbReference>
<dbReference type="PANTHER" id="PTHR30258">
    <property type="entry name" value="TYPE II SECRETION SYSTEM PROTEIN GSPE-RELATED"/>
    <property type="match status" value="1"/>
</dbReference>
<dbReference type="InterPro" id="IPR027417">
    <property type="entry name" value="P-loop_NTPase"/>
</dbReference>
<dbReference type="AlphaFoldDB" id="A0A2M7CHR7"/>
<evidence type="ECO:0000313" key="5">
    <source>
        <dbReference type="EMBL" id="PIV25196.1"/>
    </source>
</evidence>